<organism evidence="2 3">
    <name type="scientific">Aspergillus fijiensis CBS 313.89</name>
    <dbReference type="NCBI Taxonomy" id="1448319"/>
    <lineage>
        <taxon>Eukaryota</taxon>
        <taxon>Fungi</taxon>
        <taxon>Dikarya</taxon>
        <taxon>Ascomycota</taxon>
        <taxon>Pezizomycotina</taxon>
        <taxon>Eurotiomycetes</taxon>
        <taxon>Eurotiomycetidae</taxon>
        <taxon>Eurotiales</taxon>
        <taxon>Aspergillaceae</taxon>
        <taxon>Aspergillus</taxon>
    </lineage>
</organism>
<dbReference type="RefSeq" id="XP_040805484.1">
    <property type="nucleotide sequence ID" value="XM_040949870.1"/>
</dbReference>
<sequence>MCIQVYRCHVGCLHFYRAGWLSCDKAKARPNKELCLPASGNKRDLPGTFNRILDPDEPIFCEMCIIAMNEGRHQPLDQFARLRAALEGAEERDDATQEDAPQEDCPQEDAPQEDCPQEDAARLNEGVGVF</sequence>
<feature type="compositionally biased region" description="Acidic residues" evidence="1">
    <location>
        <begin position="88"/>
        <end position="117"/>
    </location>
</feature>
<protein>
    <submittedName>
        <fullName evidence="2">Uncharacterized protein</fullName>
    </submittedName>
</protein>
<evidence type="ECO:0000313" key="3">
    <source>
        <dbReference type="Proteomes" id="UP000249789"/>
    </source>
</evidence>
<dbReference type="AlphaFoldDB" id="A0A8G1RYC5"/>
<gene>
    <name evidence="2" type="ORF">BO72DRAFT_524413</name>
</gene>
<dbReference type="Proteomes" id="UP000249789">
    <property type="component" value="Unassembled WGS sequence"/>
</dbReference>
<evidence type="ECO:0000256" key="1">
    <source>
        <dbReference type="SAM" id="MobiDB-lite"/>
    </source>
</evidence>
<dbReference type="GeneID" id="63867205"/>
<proteinExistence type="predicted"/>
<name>A0A8G1RYC5_9EURO</name>
<accession>A0A8G1RYC5</accession>
<reference evidence="2 3" key="1">
    <citation type="submission" date="2018-02" db="EMBL/GenBank/DDBJ databases">
        <title>The genomes of Aspergillus section Nigri reveals drivers in fungal speciation.</title>
        <authorList>
            <consortium name="DOE Joint Genome Institute"/>
            <person name="Vesth T.C."/>
            <person name="Nybo J."/>
            <person name="Theobald S."/>
            <person name="Brandl J."/>
            <person name="Frisvad J.C."/>
            <person name="Nielsen K.F."/>
            <person name="Lyhne E.K."/>
            <person name="Kogle M.E."/>
            <person name="Kuo A."/>
            <person name="Riley R."/>
            <person name="Clum A."/>
            <person name="Nolan M."/>
            <person name="Lipzen A."/>
            <person name="Salamov A."/>
            <person name="Henrissat B."/>
            <person name="Wiebenga A."/>
            <person name="De vries R.P."/>
            <person name="Grigoriev I.V."/>
            <person name="Mortensen U.H."/>
            <person name="Andersen M.R."/>
            <person name="Baker S.E."/>
        </authorList>
    </citation>
    <scope>NUCLEOTIDE SEQUENCE [LARGE SCALE GENOMIC DNA]</scope>
    <source>
        <strain evidence="2 3">CBS 313.89</strain>
    </source>
</reference>
<evidence type="ECO:0000313" key="2">
    <source>
        <dbReference type="EMBL" id="RAK81474.1"/>
    </source>
</evidence>
<keyword evidence="3" id="KW-1185">Reference proteome</keyword>
<dbReference type="EMBL" id="KZ824625">
    <property type="protein sequence ID" value="RAK81474.1"/>
    <property type="molecule type" value="Genomic_DNA"/>
</dbReference>
<dbReference type="VEuPathDB" id="FungiDB:BO72DRAFT_524413"/>
<dbReference type="OrthoDB" id="10335614at2759"/>
<feature type="region of interest" description="Disordered" evidence="1">
    <location>
        <begin position="85"/>
        <end position="130"/>
    </location>
</feature>